<dbReference type="Pfam" id="PF05908">
    <property type="entry name" value="Gamma_PGA_hydro"/>
    <property type="match status" value="1"/>
</dbReference>
<dbReference type="EMBL" id="CP015588">
    <property type="protein sequence ID" value="APY89421.1"/>
    <property type="molecule type" value="Genomic_DNA"/>
</dbReference>
<proteinExistence type="predicted"/>
<dbReference type="InterPro" id="IPR038128">
    <property type="entry name" value="Gamma_PGA_hydro_sf"/>
</dbReference>
<organism evidence="2 3">
    <name type="scientific">Streptomyces alfalfae</name>
    <dbReference type="NCBI Taxonomy" id="1642299"/>
    <lineage>
        <taxon>Bacteria</taxon>
        <taxon>Bacillati</taxon>
        <taxon>Actinomycetota</taxon>
        <taxon>Actinomycetes</taxon>
        <taxon>Kitasatosporales</taxon>
        <taxon>Streptomycetaceae</taxon>
        <taxon>Streptomyces</taxon>
    </lineage>
</organism>
<keyword evidence="3" id="KW-1185">Reference proteome</keyword>
<name>A0ABN4VPB9_9ACTN</name>
<dbReference type="InterPro" id="IPR008585">
    <property type="entry name" value="Gamma_PGA_hydro"/>
</dbReference>
<reference evidence="2 3" key="1">
    <citation type="submission" date="2016-05" db="EMBL/GenBank/DDBJ databases">
        <authorList>
            <person name="Gu J."/>
        </authorList>
    </citation>
    <scope>NUCLEOTIDE SEQUENCE [LARGE SCALE GENOMIC DNA]</scope>
    <source>
        <strain evidence="2 3">ACCC40021</strain>
    </source>
</reference>
<feature type="region of interest" description="Disordered" evidence="1">
    <location>
        <begin position="210"/>
        <end position="233"/>
    </location>
</feature>
<gene>
    <name evidence="2" type="ORF">A7J05_30350</name>
</gene>
<sequence length="233" mass="24257">MADLYGDWAELAAAEVDGVDYRIRSTDPAGASLASIAIHGGGIEAGSGEMAREVAGTWLRYYELDGMKSSGNGDLHITSTNYDEPRALALVATARGCLSFHGYQDDDRLLSTTAIGGRDTALAARAAGELRAAGFTVTAATGDIAGTNPANICNRTLSGSGVQLEMSQALRRSFFPGGDLTRPSRESGARTEAFFRYAAALRSACTVPAPAPAADRSELIPPTRPRAGSGRPC</sequence>
<evidence type="ECO:0000256" key="1">
    <source>
        <dbReference type="SAM" id="MobiDB-lite"/>
    </source>
</evidence>
<dbReference type="RefSeq" id="WP_076687223.1">
    <property type="nucleotide sequence ID" value="NZ_CP015588.1"/>
</dbReference>
<protein>
    <recommendedName>
        <fullName evidence="4">Replication protein</fullName>
    </recommendedName>
</protein>
<evidence type="ECO:0000313" key="2">
    <source>
        <dbReference type="EMBL" id="APY89421.1"/>
    </source>
</evidence>
<dbReference type="Gene3D" id="3.40.630.100">
    <property type="entry name" value="Poly-gamma-glutamate hydrolase, zinc-binding motif"/>
    <property type="match status" value="1"/>
</dbReference>
<evidence type="ECO:0008006" key="4">
    <source>
        <dbReference type="Google" id="ProtNLM"/>
    </source>
</evidence>
<evidence type="ECO:0000313" key="3">
    <source>
        <dbReference type="Proteomes" id="UP000187191"/>
    </source>
</evidence>
<accession>A0ABN4VPB9</accession>
<dbReference type="Proteomes" id="UP000187191">
    <property type="component" value="Chromosome"/>
</dbReference>